<dbReference type="eggNOG" id="COG0841">
    <property type="taxonomic scope" value="Bacteria"/>
</dbReference>
<dbReference type="OrthoDB" id="363270at2"/>
<dbReference type="Pfam" id="PF17957">
    <property type="entry name" value="Big_7"/>
    <property type="match status" value="1"/>
</dbReference>
<sequence length="5065" mass="544369">MYKKLSLVSLAIVILISCENPIQAGLGNKVDIEPPKVNLVSPSPSKNPFIWGTNVAFEINATDDMSVSRVSIIVTGQKPDGSGDVSITKDATSYMSASGGNYLVTLDTLNELGFENLNADVTVRLLAWDGTGKAVVSEELPFRVKNGPPTVEVQTPLKEESKELAEMISGGYLGGVANDDMAVATGWPKIQFWPANGPEPAAGVWSDMDSPYPGEGKKFVNFRYYGITEHPYKAAEKPQGLAPGKYRYRLQVWDGVLEDGKPIHIADYPLEKPDYITEIPVGAPYYELEIIKANEVPKVELTFINQLGQALENPYQNDTFTLIAKLSHSAGIGQTILSVKRAGDDNETILARAEVSDPVTVLDPERIERILKSQPIEPGKPYSQNDTDQDKYLQENDLDDLEPYPFTDGTYEFTVTVTSAQSSVSSQSITVYIDTTPPELDVARVIPVYKSYSNSVTNYTEYTANGLISLDISTYDANNIATFKIEDKTYREIKYLIQNSSPAAPSQTVSAALYEAAGDNYFDKPEVPVYKNTESASSVIIDTRKLAPADLPLPAYYNNKDQYLVLVAKDRAGNYNHTTALLKVEQKTDLPVIDIPVFDLVTIHSEAALRAAANPNKLDTERAIRGVFRDDDGIDIATNPATFSYYKPGIATPFPLPIAQNTTDRNAVSFTVTLPPKADLPDGIYSFEMKAQDDHDKKNALKSAAQGFTGDLDIEAVTTTIATERVYFFLDTEPPVLTEDSLGDSALKVKRASFSLDGTVKDLNGLKSLVIYQQKRGAPESVLPIWELPSIDPTNTNSQLWSLPNLPFNPATGSPYSPLDSAQDGLYDYVITATDIVGHQTTERREVRVDTSAPKLGDISMTGVIDRTAPVHYVSNDKFNIKGEVSDDYRFGTVYYNIQLATYTPPPITAATTEAEIKLLTGTNKFTARAVDGAADDGEWTVTIDPTDPAGINSVEGEYKLYVVVFDAAGNQNNNISPPAPYNTGVAPYEPFLFGMDKRAPALDVVLSPSSSGIITTDFTMTGDVGDTNSLVSLVVKERKGATEITVLTETSFATNPDPIPPSNTWPAFPLTLPSQSPHEGDYTYTITATDVAGRTTVLERVVHVDPFAPQLGAITFTGKVSPDGHPMPWVGSSSFTITGSLSDNYMFGSAASLYYKIQPATGPGSAAPGVTSTTTEAQLIALTGFVRQDITGGPINAEWHATINPSASPISNTQGEYKIYLVVFDAAGNQNNNISPANDPGGTQYSGAAYVPFLFGVDTKDPKLTETTPGGESSTNPLVRKSPVTLGGVVGDTYFLDKLVIEQKWGGGTYTELSPPLAIPLPNPNPLEDGTWTTIGTHNLPALGYTDGLFGYKIIATDKAGRTNTVEKYVYVDNERPKIEGISISTGKVSPNGHPMPWVGTDSFTISGTISDNYRFSSVYYKIQPAGDPPPESSTGVGITAASTEANVIAAGFTSRPVSGPLSAGEWSITIDPKDVPIGTGAVGSAVEGEYLIYLVVFDAAGNQNNNIAPPTPYNTGAYPYAPFRFGVDTHPPVVTETKINTTQQSIQNIGFSLKGKVRDTYGLARLLIEQQKGSGAFVTAYERTSFSSVPVDQDWDSGDIFPFGYAGEEDGNYTYRITVTDIAGRSSIVEGGRSVLVDTHPPTLGTIFPNWRLSSSTPFPWIGPENTDLKITGNAHDDHGFGSAYVLISSDPSLAISDPSNVTQLTDLYFAPLTVTPDAGGNGHWELPEDLTAYPSPFKSAASVFVEGTYYIYAVVFDAAGNAANNISSPQRLGLDASPPVLTEIIGSDTLKVSQPPLTLSGTVTETNLLASLVITKKFGSGSPSPFWNTSSFSTNPPATPLGWTSPALDTVEGNYQYVITLTDIAGRTDVQTRNIRVDNTSPNPGTITLSGIIPPGTPTPYIGGSTFTIGGIVSDNNSLDSNNPNPGKLYYKIQKASDLAPNLTGLDSADVAALTGDAEFTSKTIGIDGIPGKWQETIIPDAAGSVFLDGGSVIKEGEYKIYWVVFDAAENQSLGAPSSYLFGMDLDPPTLSETAFGGPGSLSNPTPTKKGFTLGGLNNSNQSEVGDTYELVSLKITQQKNGGTIYTIYNKTTGFTASPGSTNWRAPNLPWEPANHNWDGTGGSPFTAANPGGEYYYKITATDKAGRTTIIERYLKVDALPPVLGNPSLGIRPVSQPVEHPLPNSWVSGESPQIMGTVTDNVGVSHVFYRIQAEGDPAPSITEATPLTTFNASSSGWNAATLSGTTWRDSVTLGGAGTTWPNSTSAGLTEGKYRIYVVAFDDVLNQTNNVTSIPPASPTPLVDYITPYIFGVDQSKPDLSALKLKNTDLSWWSLDPELSDPAPHKKTRFSLEGIVTDSNGLDTITLTERKNLEAARTLNLTQSPHYPQTSGNDTSWTLNIPNLPWNAVTNPGATVDEGKYSYVLTIKDKTGRSDRSISKEFTIVYDKTGPVITVQYPAPDGSSSITGGNLIINGTASDPGSLSAVGAIYFAVNSSTTPPTEIPPATPWATVSGNTTWNHTLTAGSISEGVRYLHMIGYDEVGNQSSHSGIKFNVDLAPPDIRSFVPNSITVIGDGNYARTGYSFKFDAYDSNKLDTIVVKLNGTALTSGISIATGTDQRKTVTVNQAVDASGHTNDGTYRYEIIIKDVAGKENQPGSDYVDDETIFASKKSYTVVVDTTPPEVSITRQPIMVSANAREDNVNGYIRFSATGGDNNGIKEVKWYLIPHTSSINSAFNPDSSDPTTFVFANSTDVVISDPFTGFPIDIYYNTAALTDLRDCYLYIRAEDTTGLTNKAYLNFYVDQSTDKPKITLNDFPTPPIVSGGYILRGTVSDDDGVLNSSLLFEFSSDAGSTWVTQAGSVSGSGQSVNFSCTIPYGSGNDGDKQLRISVKDDHLKKVRPAEELDIAAIPVIQNFVVDTVSPVLTVDSSTGQMKYKDNFTVTGKVTELHLKTFRARLGSGNWVTKAVASGTNVVWSYTLPELLTPADFSSLAQGPHTITLEAIDAVGLNHEVQWVFYKDTTGPAISFANIAGEVIPEGLMSSGPVTTALNAVTSIISDETPVLRGSFVDEYSDIKLSASPLFQYMMDDASTWTNAVISPPPSPPNPPSPGVTGAGKIVQWSIPLDTLGDGAHRVKVRVWDALENEGTSTWVGFKIAGHPPVLILNEVSGNVFGMVGITNPSDPVLTLTGYATDNSIKNVNIKLDAQAPGTTFNTITAGPPKKVTFTYNVTKNVFELSTLTEGPHTLTVVAENDAGRTTTAEWTFIKDTTPPVTVLSNVETGGATIIMDASPRVLGVTSDTYEVSTITRLIEKSNNGLPGGTWSTFNTTTVTPSVQTTVNWTSDMVALGLLANGDGYYRITVTAKDKVLNPSSSVPVYFRVDRADPVLTLNTIQSYYKAETVSFGGTVLDYDGISAVKLWLVSATGTASVPVTASLTDSGTPGQKNWTASVNLSLFTEGSYTLNVEATDLAGRVKTVYKDFILDKTAPTVRMEDPQRLAKVNGKITIRGTANDNNTLSKIMFKLGKNASTWTDTALDAASHVTNWEGGLYSWNFTIDNVVTYANTTYSYRVDPEDVDGYGIPRPLVDQNDPNFNYWLFPFNVQAIDRAGNTGETIYPAYGNTIHYLLIDPDGDNPDVRILSPENGDLVGGEVRISGIATDDDWIYGVEIRIDPTPDAAGDTFDPWIPAVKSSSGSQVTWYALINSTGDYNPLPGQQRKIVVQARSQDSKNYGTSGDKYDITPYKQITIFFDSEIPVIEFVQVKRNQDSSWEDYTDGMQVSRTFSVRADVRDESGLSAIQWRGNTGSYEDNGANLIGSSLVTTPTQVSLPGGTFNVGKKYLIVTAPSGSVFPGASTNTVGETFIATSTTGTGSGTAYAADGAGNFVYKFQVSVNSLLSHLDTTGYYSLSIKGVDNSAYHYQTQQILNLQVDNFYPEGDYTAPNTMTDDYYIRGLARDYGAGSGNIQGLSHVTVYFSRIISGARTYLPLKNTDTFTSKNQLVKDMTQGGSVTTISSFPANNLSGITIDNNNEVTGSFHDADGDGYVEAWYDNGTNKEWYAIFNSHQLADGPVTLHYVIFDNAGNARYYEKELFVKNNAPKITKVTLGTDIRGLGTFAGGTKDYTANYLTSGFTARNRRLSFAVTKDRGNGAVNYRISHATRASADASTIQTGQIYTINNVGTTNWVGLGAESATVGLTFVAVANGPSATGTGSVWNYTINTTAPQKTGNFSANSASTNYIGLEFNNIPETGLDGAFFIIKVWDTTVPGEGESQQLFDMIVVGLRVENRDVELPTARLYDLNPIARNPDTNTNTTLTNIGPVALGNNMNRGGIHVIGSGGTASKSGHIEPRGTSDTNANIFLEKDEAGTYVFQPSVTTDIVSGKVILRGYAEDNQRISEIRLKFTNATIVTIINTVSGQLTPVNTANAWVYDELTLDGHRVEWAYLWDTQAGIGGTPMAGNAPVQVIAVDARIPTYDDYTPPGPVDGNESASVVNPTDSNSNYNTITLKTAPYISGLTTRLSSAYVSTPSTFDRSALGWYSVREGETVTVRGFNFTGATATIKGTTAPITVTNVNTITLPIAATHVSGPLVVTVGGVTSVNNSNSSTAAYTQEPNNVNNNILTDDRNLYVWNTADMISSADITSPFMRMDASSNWYMSYGQGVKQMRFNKNGTSALFESSYNKYHNTTVAIDSSQNYYGGGTNTDRIQDTITGATSFTFFSRAPGSMVGTDTGNYNTGTNKRRLELSLNTDTGIYNINRVKIPRIAIIGAGTSASPAKIYMSYYDSNKTNNPVIFRYGESTAANTITGDLASNLTDINEAGGSAAGFQVVADSSTNYKGGLYTAVGALSDGRAVIAWYDASAGQLVFSYSTGLAPTQGNTPTSVWQSNARVIDNDFAGWYVDMTVDKNNGIHLAYYANSTGDLRYAYMSSYTATPVVVTVDSYLSAGTKLMINTREEKRTVNGVPSTDVIVPYISYYHASFPQTQNSVRVVWRNNFNALTDGAVLDAYTGAWEAMTIPTVNTPVDEYVCNGVPTGGTFPGTAIDLKNTVMLGYQTNVNYERAYIKK</sequence>
<dbReference type="KEGG" id="tpi:TREPR_2075"/>
<dbReference type="HOGENOM" id="CLU_223109_0_0_12"/>
<keyword evidence="2" id="KW-0732">Signal</keyword>
<accession>F5YJR4</accession>
<feature type="region of interest" description="Disordered" evidence="1">
    <location>
        <begin position="2036"/>
        <end position="2062"/>
    </location>
</feature>
<organism evidence="3 4">
    <name type="scientific">Treponema primitia (strain ATCC BAA-887 / DSM 12427 / ZAS-2)</name>
    <dbReference type="NCBI Taxonomy" id="545694"/>
    <lineage>
        <taxon>Bacteria</taxon>
        <taxon>Pseudomonadati</taxon>
        <taxon>Spirochaetota</taxon>
        <taxon>Spirochaetia</taxon>
        <taxon>Spirochaetales</taxon>
        <taxon>Treponemataceae</taxon>
        <taxon>Treponema</taxon>
    </lineage>
</organism>
<name>F5YJR4_TREPZ</name>
<protein>
    <submittedName>
        <fullName evidence="3">Putative lipoprotein</fullName>
    </submittedName>
</protein>
<keyword evidence="3" id="KW-0449">Lipoprotein</keyword>
<evidence type="ECO:0000313" key="3">
    <source>
        <dbReference type="EMBL" id="AEF85382.1"/>
    </source>
</evidence>
<reference evidence="4" key="1">
    <citation type="submission" date="2009-12" db="EMBL/GenBank/DDBJ databases">
        <title>Complete sequence of Treponema primitia strain ZAS-2.</title>
        <authorList>
            <person name="Tetu S.G."/>
            <person name="Matson E."/>
            <person name="Ren Q."/>
            <person name="Seshadri R."/>
            <person name="Elbourne L."/>
            <person name="Hassan K.A."/>
            <person name="Durkin A."/>
            <person name="Radune D."/>
            <person name="Mohamoud Y."/>
            <person name="Shay R."/>
            <person name="Jin S."/>
            <person name="Zhang X."/>
            <person name="Lucey K."/>
            <person name="Ballor N.R."/>
            <person name="Ottesen E."/>
            <person name="Rosenthal R."/>
            <person name="Allen A."/>
            <person name="Leadbetter J.R."/>
            <person name="Paulsen I.T."/>
        </authorList>
    </citation>
    <scope>NUCLEOTIDE SEQUENCE [LARGE SCALE GENOMIC DNA]</scope>
    <source>
        <strain evidence="4">ATCC BAA-887 / DSM 12427 / ZAS-2</strain>
    </source>
</reference>
<dbReference type="PROSITE" id="PS51257">
    <property type="entry name" value="PROKAR_LIPOPROTEIN"/>
    <property type="match status" value="1"/>
</dbReference>
<dbReference type="STRING" id="545694.TREPR_2075"/>
<evidence type="ECO:0000313" key="4">
    <source>
        <dbReference type="Proteomes" id="UP000009223"/>
    </source>
</evidence>
<keyword evidence="4" id="KW-1185">Reference proteome</keyword>
<evidence type="ECO:0000256" key="1">
    <source>
        <dbReference type="SAM" id="MobiDB-lite"/>
    </source>
</evidence>
<feature type="chain" id="PRO_5003329940" evidence="2">
    <location>
        <begin position="25"/>
        <end position="5065"/>
    </location>
</feature>
<gene>
    <name evidence="3" type="ordered locus">TREPR_2075</name>
</gene>
<dbReference type="Proteomes" id="UP000009223">
    <property type="component" value="Chromosome"/>
</dbReference>
<dbReference type="RefSeq" id="WP_015708092.1">
    <property type="nucleotide sequence ID" value="NC_015578.1"/>
</dbReference>
<proteinExistence type="predicted"/>
<dbReference type="InterPro" id="IPR013783">
    <property type="entry name" value="Ig-like_fold"/>
</dbReference>
<dbReference type="EMBL" id="CP001843">
    <property type="protein sequence ID" value="AEF85382.1"/>
    <property type="molecule type" value="Genomic_DNA"/>
</dbReference>
<reference evidence="3 4" key="2">
    <citation type="journal article" date="2011" name="ISME J.">
        <title>RNA-seq reveals cooperative metabolic interactions between two termite-gut spirochete species in co-culture.</title>
        <authorList>
            <person name="Rosenthal A.Z."/>
            <person name="Matson E.G."/>
            <person name="Eldar A."/>
            <person name="Leadbetter J.R."/>
        </authorList>
    </citation>
    <scope>NUCLEOTIDE SEQUENCE [LARGE SCALE GENOMIC DNA]</scope>
    <source>
        <strain evidence="4">ATCC BAA-887 / DSM 12427 / ZAS-2</strain>
    </source>
</reference>
<feature type="signal peptide" evidence="2">
    <location>
        <begin position="1"/>
        <end position="24"/>
    </location>
</feature>
<evidence type="ECO:0000256" key="2">
    <source>
        <dbReference type="SAM" id="SignalP"/>
    </source>
</evidence>
<dbReference type="Gene3D" id="2.60.40.10">
    <property type="entry name" value="Immunoglobulins"/>
    <property type="match status" value="1"/>
</dbReference>